<accession>A0A073K2Y4</accession>
<proteinExistence type="predicted"/>
<organism evidence="1 2">
    <name type="scientific">Limosilactobacillus reuteri</name>
    <name type="common">Lactobacillus reuteri</name>
    <dbReference type="NCBI Taxonomy" id="1598"/>
    <lineage>
        <taxon>Bacteria</taxon>
        <taxon>Bacillati</taxon>
        <taxon>Bacillota</taxon>
        <taxon>Bacilli</taxon>
        <taxon>Lactobacillales</taxon>
        <taxon>Lactobacillaceae</taxon>
        <taxon>Limosilactobacillus</taxon>
    </lineage>
</organism>
<comment type="caution">
    <text evidence="1">The sequence shown here is derived from an EMBL/GenBank/DDBJ whole genome shotgun (WGS) entry which is preliminary data.</text>
</comment>
<evidence type="ECO:0000313" key="1">
    <source>
        <dbReference type="EMBL" id="KEK16166.1"/>
    </source>
</evidence>
<protein>
    <submittedName>
        <fullName evidence="1">Uncharacterized protein</fullName>
    </submittedName>
</protein>
<dbReference type="EMBL" id="JOSX01000010">
    <property type="protein sequence ID" value="KEK16166.1"/>
    <property type="molecule type" value="Genomic_DNA"/>
</dbReference>
<dbReference type="AlphaFoldDB" id="A0A073K2Y4"/>
<dbReference type="Proteomes" id="UP000027731">
    <property type="component" value="Unassembled WGS sequence"/>
</dbReference>
<sequence length="146" mass="15869">MAEVILDKIKSTAHIDSVVAKDDLKNGQWLTLGLLDADGERRLAEKAKTEDTADVLLVTSFTRYDPNTDFADYVTKAGQTGRAFHMEKGDVISVTKDLVASAKKGDELTIGDDGLGFKKAEGRGIAQIIGEENQGFYGDMFVIAIR</sequence>
<reference evidence="1 2" key="1">
    <citation type="submission" date="2014-06" db="EMBL/GenBank/DDBJ databases">
        <title>Genetic determinant of reutericyclin biosynthesis of Lactobacillus reuteri.</title>
        <authorList>
            <person name="Lin X."/>
            <person name="Duar R."/>
            <person name="Walter J."/>
            <person name="Gaenzle M."/>
        </authorList>
    </citation>
    <scope>NUCLEOTIDE SEQUENCE [LARGE SCALE GENOMIC DNA]</scope>
    <source>
        <strain evidence="1 2">LTH2584</strain>
    </source>
</reference>
<name>A0A073K2Y4_LIMRT</name>
<gene>
    <name evidence="1" type="ORF">LR3_08945</name>
</gene>
<dbReference type="PATRIC" id="fig|1598.90.peg.587"/>
<evidence type="ECO:0000313" key="2">
    <source>
        <dbReference type="Proteomes" id="UP000027731"/>
    </source>
</evidence>